<dbReference type="InterPro" id="IPR039008">
    <property type="entry name" value="IF_rod_dom"/>
</dbReference>
<dbReference type="GO" id="GO:0005882">
    <property type="term" value="C:intermediate filament"/>
    <property type="evidence" value="ECO:0007669"/>
    <property type="project" value="UniProtKB-KW"/>
</dbReference>
<keyword evidence="16" id="KW-1185">Reference proteome</keyword>
<feature type="domain" description="IF rod" evidence="14">
    <location>
        <begin position="99"/>
        <end position="287"/>
    </location>
</feature>
<dbReference type="Proteomes" id="UP000645828">
    <property type="component" value="Unassembled WGS sequence"/>
</dbReference>
<evidence type="ECO:0000256" key="12">
    <source>
        <dbReference type="ARBA" id="ARBA00042964"/>
    </source>
</evidence>
<evidence type="ECO:0000256" key="3">
    <source>
        <dbReference type="ARBA" id="ARBA00004642"/>
    </source>
</evidence>
<accession>A0A811YIN3</accession>
<keyword evidence="4" id="KW-0963">Cytoplasm</keyword>
<protein>
    <recommendedName>
        <fullName evidence="10">Keratin, type II cytoskeletal 8</fullName>
    </recommendedName>
    <alternativeName>
        <fullName evidence="12">Cytokeratin-8</fullName>
    </alternativeName>
    <alternativeName>
        <fullName evidence="11">Keratin-8</fullName>
    </alternativeName>
</protein>
<dbReference type="Pfam" id="PF00038">
    <property type="entry name" value="Filament"/>
    <property type="match status" value="1"/>
</dbReference>
<dbReference type="GO" id="GO:0016363">
    <property type="term" value="C:nuclear matrix"/>
    <property type="evidence" value="ECO:0007669"/>
    <property type="project" value="UniProtKB-SubCell"/>
</dbReference>
<dbReference type="GO" id="GO:0005737">
    <property type="term" value="C:cytoplasm"/>
    <property type="evidence" value="ECO:0007669"/>
    <property type="project" value="UniProtKB-SubCell"/>
</dbReference>
<dbReference type="GO" id="GO:0005654">
    <property type="term" value="C:nucleoplasm"/>
    <property type="evidence" value="ECO:0007669"/>
    <property type="project" value="UniProtKB-SubCell"/>
</dbReference>
<gene>
    <name evidence="15" type="ORF">NYPRO_LOCUS9154</name>
</gene>
<organism evidence="15 16">
    <name type="scientific">Nyctereutes procyonoides</name>
    <name type="common">Raccoon dog</name>
    <name type="synonym">Canis procyonoides</name>
    <dbReference type="NCBI Taxonomy" id="34880"/>
    <lineage>
        <taxon>Eukaryota</taxon>
        <taxon>Metazoa</taxon>
        <taxon>Chordata</taxon>
        <taxon>Craniata</taxon>
        <taxon>Vertebrata</taxon>
        <taxon>Euteleostomi</taxon>
        <taxon>Mammalia</taxon>
        <taxon>Eutheria</taxon>
        <taxon>Laurasiatheria</taxon>
        <taxon>Carnivora</taxon>
        <taxon>Caniformia</taxon>
        <taxon>Canidae</taxon>
        <taxon>Nyctereutes</taxon>
    </lineage>
</organism>
<comment type="subcellular location">
    <subcellularLocation>
        <location evidence="2">Cytoplasm</location>
    </subcellularLocation>
    <subcellularLocation>
        <location evidence="1">Nucleus matrix</location>
    </subcellularLocation>
    <subcellularLocation>
        <location evidence="3">Nucleus</location>
        <location evidence="3">Nucleoplasm</location>
    </subcellularLocation>
</comment>
<evidence type="ECO:0000256" key="6">
    <source>
        <dbReference type="ARBA" id="ARBA00022754"/>
    </source>
</evidence>
<dbReference type="PANTHER" id="PTHR45616">
    <property type="entry name" value="GATA-TYPE DOMAIN-CONTAINING PROTEIN"/>
    <property type="match status" value="1"/>
</dbReference>
<dbReference type="AlphaFoldDB" id="A0A811YIN3"/>
<evidence type="ECO:0000256" key="10">
    <source>
        <dbReference type="ARBA" id="ARBA00039429"/>
    </source>
</evidence>
<keyword evidence="7 13" id="KW-0175">Coiled coil</keyword>
<dbReference type="SMART" id="SM01391">
    <property type="entry name" value="Filament"/>
    <property type="match status" value="1"/>
</dbReference>
<evidence type="ECO:0000313" key="15">
    <source>
        <dbReference type="EMBL" id="CAD7676359.1"/>
    </source>
</evidence>
<evidence type="ECO:0000256" key="11">
    <source>
        <dbReference type="ARBA" id="ARBA00042886"/>
    </source>
</evidence>
<sequence length="308" mass="33240">MNGIGLSLLTSTPASTAASTTSIRVTQKSYKSCSYKSGPSSHISYSALSQVGSFQGGMSVVRGNHGSGAWGHYGCLSEPEPAESLKLELDPNIQAVRTQEKEQIRSLNSLPPSLTGQLDTLRQEKLKLEVELGNMQKLRENFKNKYEGEIKELADMENECVLIKKDVDEACMNKIELESLLEGLAEINFLRQLSGTRVVLSTDNSRSLDLNGTIAQVKAQYEDIAGSSANPTDRKLLEGEESRLESGMQNMSIHTKTTNGYSGGLPNPGLNYGQSSFQSIGPGGSFSCGSSSKAVVVKKIKTQMGSWC</sequence>
<name>A0A811YIN3_NYCPR</name>
<comment type="caution">
    <text evidence="15">The sequence shown here is derived from an EMBL/GenBank/DDBJ whole genome shotgun (WGS) entry which is preliminary data.</text>
</comment>
<evidence type="ECO:0000256" key="7">
    <source>
        <dbReference type="ARBA" id="ARBA00023054"/>
    </source>
</evidence>
<evidence type="ECO:0000256" key="5">
    <source>
        <dbReference type="ARBA" id="ARBA00022744"/>
    </source>
</evidence>
<evidence type="ECO:0000259" key="14">
    <source>
        <dbReference type="SMART" id="SM01391"/>
    </source>
</evidence>
<dbReference type="EMBL" id="CAJHUB010000677">
    <property type="protein sequence ID" value="CAD7676359.1"/>
    <property type="molecule type" value="Genomic_DNA"/>
</dbReference>
<dbReference type="PANTHER" id="PTHR45616:SF26">
    <property type="entry name" value="KERATIN, TYPE II CYTOSKELETAL 8"/>
    <property type="match status" value="1"/>
</dbReference>
<evidence type="ECO:0000256" key="9">
    <source>
        <dbReference type="ARBA" id="ARBA00037766"/>
    </source>
</evidence>
<keyword evidence="5" id="KW-0416">Keratin</keyword>
<evidence type="ECO:0000256" key="13">
    <source>
        <dbReference type="SAM" id="Coils"/>
    </source>
</evidence>
<dbReference type="FunFam" id="1.20.5.1160:FF:000001">
    <property type="entry name" value="Keratin type II"/>
    <property type="match status" value="1"/>
</dbReference>
<dbReference type="Gene3D" id="1.20.5.1160">
    <property type="entry name" value="Vasodilator-stimulated phosphoprotein"/>
    <property type="match status" value="1"/>
</dbReference>
<proteinExistence type="predicted"/>
<keyword evidence="8" id="KW-0539">Nucleus</keyword>
<feature type="coiled-coil region" evidence="13">
    <location>
        <begin position="118"/>
        <end position="159"/>
    </location>
</feature>
<evidence type="ECO:0000256" key="4">
    <source>
        <dbReference type="ARBA" id="ARBA00022490"/>
    </source>
</evidence>
<evidence type="ECO:0000256" key="8">
    <source>
        <dbReference type="ARBA" id="ARBA00023242"/>
    </source>
</evidence>
<evidence type="ECO:0000313" key="16">
    <source>
        <dbReference type="Proteomes" id="UP000645828"/>
    </source>
</evidence>
<evidence type="ECO:0000256" key="1">
    <source>
        <dbReference type="ARBA" id="ARBA00004109"/>
    </source>
</evidence>
<keyword evidence="6" id="KW-0403">Intermediate filament</keyword>
<comment type="function">
    <text evidence="9">Together with KRT19, helps to link the contractile apparatus to dystrophin at the costameres of striated muscle.</text>
</comment>
<evidence type="ECO:0000256" key="2">
    <source>
        <dbReference type="ARBA" id="ARBA00004496"/>
    </source>
</evidence>
<reference evidence="15" key="1">
    <citation type="submission" date="2020-12" db="EMBL/GenBank/DDBJ databases">
        <authorList>
            <consortium name="Molecular Ecology Group"/>
        </authorList>
    </citation>
    <scope>NUCLEOTIDE SEQUENCE</scope>
    <source>
        <strain evidence="15">TBG_1078</strain>
    </source>
</reference>